<comment type="caution">
    <text evidence="1">The sequence shown here is derived from an EMBL/GenBank/DDBJ whole genome shotgun (WGS) entry which is preliminary data.</text>
</comment>
<reference evidence="1" key="1">
    <citation type="submission" date="2021-02" db="EMBL/GenBank/DDBJ databases">
        <authorList>
            <consortium name="DOE Joint Genome Institute"/>
            <person name="Ahrendt S."/>
            <person name="Looney B.P."/>
            <person name="Miyauchi S."/>
            <person name="Morin E."/>
            <person name="Drula E."/>
            <person name="Courty P.E."/>
            <person name="Chicoki N."/>
            <person name="Fauchery L."/>
            <person name="Kohler A."/>
            <person name="Kuo A."/>
            <person name="Labutti K."/>
            <person name="Pangilinan J."/>
            <person name="Lipzen A."/>
            <person name="Riley R."/>
            <person name="Andreopoulos W."/>
            <person name="He G."/>
            <person name="Johnson J."/>
            <person name="Barry K.W."/>
            <person name="Grigoriev I.V."/>
            <person name="Nagy L."/>
            <person name="Hibbett D."/>
            <person name="Henrissat B."/>
            <person name="Matheny P.B."/>
            <person name="Labbe J."/>
            <person name="Martin F."/>
        </authorList>
    </citation>
    <scope>NUCLEOTIDE SEQUENCE</scope>
    <source>
        <strain evidence="1">FP105234-sp</strain>
    </source>
</reference>
<keyword evidence="2" id="KW-1185">Reference proteome</keyword>
<proteinExistence type="predicted"/>
<dbReference type="EMBL" id="MU276098">
    <property type="protein sequence ID" value="KAI0041845.1"/>
    <property type="molecule type" value="Genomic_DNA"/>
</dbReference>
<protein>
    <submittedName>
        <fullName evidence="1">Uncharacterized protein</fullName>
    </submittedName>
</protein>
<evidence type="ECO:0000313" key="1">
    <source>
        <dbReference type="EMBL" id="KAI0041845.1"/>
    </source>
</evidence>
<dbReference type="Proteomes" id="UP000814033">
    <property type="component" value="Unassembled WGS sequence"/>
</dbReference>
<sequence length="435" mass="48614">MCSKTLNRWQDVRRHMLSKHLGGGVHPCVPGCPKKYKRHDVLQRHEKGCDFWQKRHGDMKTSRKRAAAQRETAEPDVLKGQVEEKRSETPSLRFRIARRLGSSSPEASSSDCSTAPVSYKQTAAQREAAERDVVKGQIKKKRRNVRRIESSSPEASSSDCSTTPAIRQLRTAAQREAAEPDVVKGQLKKKRRNVRRIESSSPEPEASSTTPAREQADPTPTCKPVEAVPVPPETGPSSAPARHRPPEQPFQYRFVSPLTGPQPQPTKATKKATKQATKQANKQATKATKQALRPRTPVIAAEEGAAKEQRQIEKKRKRAVAVPAQTSLLAPGPSQPQTVWPNSLENETRIFEENLRALVEEVRNSYSRKRPRLVDPSPSQTSIDPNEISLIKRESPIPTMPAEDTVPGLLLMKRSPSIEQVGEVYIRHRQYPPML</sequence>
<gene>
    <name evidence="1" type="ORF">FA95DRAFT_1598768</name>
</gene>
<evidence type="ECO:0000313" key="2">
    <source>
        <dbReference type="Proteomes" id="UP000814033"/>
    </source>
</evidence>
<reference evidence="1" key="2">
    <citation type="journal article" date="2022" name="New Phytol.">
        <title>Evolutionary transition to the ectomycorrhizal habit in the genomes of a hyperdiverse lineage of mushroom-forming fungi.</title>
        <authorList>
            <person name="Looney B."/>
            <person name="Miyauchi S."/>
            <person name="Morin E."/>
            <person name="Drula E."/>
            <person name="Courty P.E."/>
            <person name="Kohler A."/>
            <person name="Kuo A."/>
            <person name="LaButti K."/>
            <person name="Pangilinan J."/>
            <person name="Lipzen A."/>
            <person name="Riley R."/>
            <person name="Andreopoulos W."/>
            <person name="He G."/>
            <person name="Johnson J."/>
            <person name="Nolan M."/>
            <person name="Tritt A."/>
            <person name="Barry K.W."/>
            <person name="Grigoriev I.V."/>
            <person name="Nagy L.G."/>
            <person name="Hibbett D."/>
            <person name="Henrissat B."/>
            <person name="Matheny P.B."/>
            <person name="Labbe J."/>
            <person name="Martin F.M."/>
        </authorList>
    </citation>
    <scope>NUCLEOTIDE SEQUENCE</scope>
    <source>
        <strain evidence="1">FP105234-sp</strain>
    </source>
</reference>
<organism evidence="1 2">
    <name type="scientific">Auriscalpium vulgare</name>
    <dbReference type="NCBI Taxonomy" id="40419"/>
    <lineage>
        <taxon>Eukaryota</taxon>
        <taxon>Fungi</taxon>
        <taxon>Dikarya</taxon>
        <taxon>Basidiomycota</taxon>
        <taxon>Agaricomycotina</taxon>
        <taxon>Agaricomycetes</taxon>
        <taxon>Russulales</taxon>
        <taxon>Auriscalpiaceae</taxon>
        <taxon>Auriscalpium</taxon>
    </lineage>
</organism>
<accession>A0ACB8RCM4</accession>
<name>A0ACB8RCM4_9AGAM</name>